<dbReference type="FunCoup" id="A0A6P3ZLK7">
    <property type="interactions" value="819"/>
</dbReference>
<reference evidence="10" key="1">
    <citation type="submission" date="2025-08" db="UniProtKB">
        <authorList>
            <consortium name="RefSeq"/>
        </authorList>
    </citation>
    <scope>IDENTIFICATION</scope>
    <source>
        <tissue evidence="10">Seedling</tissue>
    </source>
</reference>
<dbReference type="PIRSF" id="PIRSF031032">
    <property type="entry name" value="TMP_97_prd"/>
    <property type="match status" value="1"/>
</dbReference>
<dbReference type="PROSITE" id="PS51751">
    <property type="entry name" value="EXPERA"/>
    <property type="match status" value="1"/>
</dbReference>
<evidence type="ECO:0000313" key="9">
    <source>
        <dbReference type="Proteomes" id="UP001652623"/>
    </source>
</evidence>
<gene>
    <name evidence="10" type="primary">LOC107417078</name>
</gene>
<dbReference type="PANTHER" id="PTHR31204">
    <property type="entry name" value="SIGMA INTRACELLULAR RECEPTOR 2"/>
    <property type="match status" value="1"/>
</dbReference>
<evidence type="ECO:0000256" key="5">
    <source>
        <dbReference type="ARBA" id="ARBA00022989"/>
    </source>
</evidence>
<evidence type="ECO:0000256" key="2">
    <source>
        <dbReference type="ARBA" id="ARBA00009096"/>
    </source>
</evidence>
<dbReference type="InterPro" id="IPR033118">
    <property type="entry name" value="EXPERA"/>
</dbReference>
<dbReference type="InterPro" id="IPR051987">
    <property type="entry name" value="Sigma-2_receptor-like"/>
</dbReference>
<dbReference type="RefSeq" id="XP_015881119.3">
    <property type="nucleotide sequence ID" value="XM_016025633.4"/>
</dbReference>
<comment type="similarity">
    <text evidence="2">Belongs to the TMEM97/sigma-2 receptor family.</text>
</comment>
<evidence type="ECO:0000256" key="3">
    <source>
        <dbReference type="ARBA" id="ARBA00022692"/>
    </source>
</evidence>
<protein>
    <submittedName>
        <fullName evidence="10">Uncharacterized protein LOC107417078</fullName>
    </submittedName>
</protein>
<keyword evidence="6 7" id="KW-0472">Membrane</keyword>
<feature type="transmembrane region" description="Helical" evidence="7">
    <location>
        <begin position="130"/>
        <end position="151"/>
    </location>
</feature>
<keyword evidence="5 7" id="KW-1133">Transmembrane helix</keyword>
<dbReference type="AlphaFoldDB" id="A0A6P3ZLK7"/>
<keyword evidence="9" id="KW-1185">Reference proteome</keyword>
<evidence type="ECO:0000256" key="4">
    <source>
        <dbReference type="ARBA" id="ARBA00022824"/>
    </source>
</evidence>
<sequence length="170" mass="19208">MGIVINLIDALLFSFFLSIAILTPLIDAQICLPHSHTFYPDLLLDATQWYTNEFGDYLVAEKPDFFVGIIWVELLLQWPLALVNLYGILASKPWYNTTCLCYGVSAFTANIPIIVEMMGSGKATEKMFMMYHAFLGFGVLAILRGFTMRLFTIKTASSSKRPPLPKKKRI</sequence>
<dbReference type="InterPro" id="IPR016964">
    <property type="entry name" value="Sigma2_recept"/>
</dbReference>
<keyword evidence="4" id="KW-0256">Endoplasmic reticulum</keyword>
<keyword evidence="3 7" id="KW-0812">Transmembrane</keyword>
<feature type="domain" description="EXPERA" evidence="8">
    <location>
        <begin position="8"/>
        <end position="142"/>
    </location>
</feature>
<dbReference type="GO" id="GO:0005789">
    <property type="term" value="C:endoplasmic reticulum membrane"/>
    <property type="evidence" value="ECO:0007669"/>
    <property type="project" value="UniProtKB-SubCell"/>
</dbReference>
<evidence type="ECO:0000256" key="1">
    <source>
        <dbReference type="ARBA" id="ARBA00004477"/>
    </source>
</evidence>
<dbReference type="Pfam" id="PF05241">
    <property type="entry name" value="EBP"/>
    <property type="match status" value="1"/>
</dbReference>
<accession>A0A6P3ZLK7</accession>
<evidence type="ECO:0000256" key="7">
    <source>
        <dbReference type="PIRNR" id="PIRNR031032"/>
    </source>
</evidence>
<evidence type="ECO:0000259" key="8">
    <source>
        <dbReference type="PROSITE" id="PS51751"/>
    </source>
</evidence>
<dbReference type="GeneID" id="107417078"/>
<dbReference type="KEGG" id="zju:107417078"/>
<comment type="subcellular location">
    <subcellularLocation>
        <location evidence="1">Endoplasmic reticulum membrane</location>
        <topology evidence="1">Multi-pass membrane protein</topology>
    </subcellularLocation>
</comment>
<feature type="transmembrane region" description="Helical" evidence="7">
    <location>
        <begin position="65"/>
        <end position="87"/>
    </location>
</feature>
<organism evidence="9 10">
    <name type="scientific">Ziziphus jujuba</name>
    <name type="common">Chinese jujube</name>
    <name type="synonym">Ziziphus sativa</name>
    <dbReference type="NCBI Taxonomy" id="326968"/>
    <lineage>
        <taxon>Eukaryota</taxon>
        <taxon>Viridiplantae</taxon>
        <taxon>Streptophyta</taxon>
        <taxon>Embryophyta</taxon>
        <taxon>Tracheophyta</taxon>
        <taxon>Spermatophyta</taxon>
        <taxon>Magnoliopsida</taxon>
        <taxon>eudicotyledons</taxon>
        <taxon>Gunneridae</taxon>
        <taxon>Pentapetalae</taxon>
        <taxon>rosids</taxon>
        <taxon>fabids</taxon>
        <taxon>Rosales</taxon>
        <taxon>Rhamnaceae</taxon>
        <taxon>Paliureae</taxon>
        <taxon>Ziziphus</taxon>
    </lineage>
</organism>
<dbReference type="PANTHER" id="PTHR31204:SF1">
    <property type="entry name" value="SIGMA INTRACELLULAR RECEPTOR 2"/>
    <property type="match status" value="1"/>
</dbReference>
<dbReference type="Proteomes" id="UP001652623">
    <property type="component" value="Chromosome 4"/>
</dbReference>
<dbReference type="InParanoid" id="A0A6P3ZLK7"/>
<proteinExistence type="inferred from homology"/>
<evidence type="ECO:0000256" key="6">
    <source>
        <dbReference type="ARBA" id="ARBA00023136"/>
    </source>
</evidence>
<name>A0A6P3ZLK7_ZIZJJ</name>
<evidence type="ECO:0000313" key="10">
    <source>
        <dbReference type="RefSeq" id="XP_015881119.3"/>
    </source>
</evidence>
<feature type="transmembrane region" description="Helical" evidence="7">
    <location>
        <begin position="99"/>
        <end position="118"/>
    </location>
</feature>